<evidence type="ECO:0000313" key="2">
    <source>
        <dbReference type="Proteomes" id="UP001165587"/>
    </source>
</evidence>
<accession>A0AA41XJC0</accession>
<name>A0AA41XJC0_9MICO</name>
<sequence length="89" mass="10398">MPDWRPVQSILPIEFYYPRPGTKEPFAIIRWVDLRLEGEPVSRWRAVTYREPRRLIGDGYFQELDDAATACHRLAITSTVPAALDVQRR</sequence>
<evidence type="ECO:0000313" key="1">
    <source>
        <dbReference type="EMBL" id="MCS5727560.1"/>
    </source>
</evidence>
<proteinExistence type="predicted"/>
<dbReference type="Proteomes" id="UP001165587">
    <property type="component" value="Unassembled WGS sequence"/>
</dbReference>
<gene>
    <name evidence="1" type="ORF">N1028_16825</name>
</gene>
<comment type="caution">
    <text evidence="1">The sequence shown here is derived from an EMBL/GenBank/DDBJ whole genome shotgun (WGS) entry which is preliminary data.</text>
</comment>
<protein>
    <submittedName>
        <fullName evidence="1">Uncharacterized protein</fullName>
    </submittedName>
</protein>
<dbReference type="EMBL" id="JANLCK010000012">
    <property type="protein sequence ID" value="MCS5727560.1"/>
    <property type="molecule type" value="Genomic_DNA"/>
</dbReference>
<dbReference type="RefSeq" id="WP_259530556.1">
    <property type="nucleotide sequence ID" value="NZ_JANLCK010000012.1"/>
</dbReference>
<organism evidence="1 2">
    <name type="scientific">Herbiconiux oxytropis</name>
    <dbReference type="NCBI Taxonomy" id="2970915"/>
    <lineage>
        <taxon>Bacteria</taxon>
        <taxon>Bacillati</taxon>
        <taxon>Actinomycetota</taxon>
        <taxon>Actinomycetes</taxon>
        <taxon>Micrococcales</taxon>
        <taxon>Microbacteriaceae</taxon>
        <taxon>Herbiconiux</taxon>
    </lineage>
</organism>
<keyword evidence="2" id="KW-1185">Reference proteome</keyword>
<dbReference type="AlphaFoldDB" id="A0AA41XJC0"/>
<reference evidence="1" key="1">
    <citation type="submission" date="2022-08" db="EMBL/GenBank/DDBJ databases">
        <authorList>
            <person name="Deng Y."/>
            <person name="Han X.-F."/>
            <person name="Zhang Y.-Q."/>
        </authorList>
    </citation>
    <scope>NUCLEOTIDE SEQUENCE</scope>
    <source>
        <strain evidence="1">CPCC 203407</strain>
    </source>
</reference>